<organism evidence="2 3">
    <name type="scientific">Streptomyces cinnamoneus</name>
    <name type="common">Streptoverticillium cinnamoneum</name>
    <dbReference type="NCBI Taxonomy" id="53446"/>
    <lineage>
        <taxon>Bacteria</taxon>
        <taxon>Bacillati</taxon>
        <taxon>Actinomycetota</taxon>
        <taxon>Actinomycetes</taxon>
        <taxon>Kitasatosporales</taxon>
        <taxon>Streptomycetaceae</taxon>
        <taxon>Streptomyces</taxon>
        <taxon>Streptomyces cinnamoneus group</taxon>
    </lineage>
</organism>
<dbReference type="AlphaFoldDB" id="A0A918WE73"/>
<evidence type="ECO:0000256" key="1">
    <source>
        <dbReference type="SAM" id="MobiDB-lite"/>
    </source>
</evidence>
<evidence type="ECO:0000313" key="3">
    <source>
        <dbReference type="Proteomes" id="UP000646244"/>
    </source>
</evidence>
<dbReference type="Proteomes" id="UP000646244">
    <property type="component" value="Unassembled WGS sequence"/>
</dbReference>
<feature type="region of interest" description="Disordered" evidence="1">
    <location>
        <begin position="1"/>
        <end position="91"/>
    </location>
</feature>
<evidence type="ECO:0000313" key="2">
    <source>
        <dbReference type="EMBL" id="GHC36726.1"/>
    </source>
</evidence>
<reference evidence="2" key="1">
    <citation type="journal article" date="2014" name="Int. J. Syst. Evol. Microbiol.">
        <title>Complete genome sequence of Corynebacterium casei LMG S-19264T (=DSM 44701T), isolated from a smear-ripened cheese.</title>
        <authorList>
            <consortium name="US DOE Joint Genome Institute (JGI-PGF)"/>
            <person name="Walter F."/>
            <person name="Albersmeier A."/>
            <person name="Kalinowski J."/>
            <person name="Ruckert C."/>
        </authorList>
    </citation>
    <scope>NUCLEOTIDE SEQUENCE</scope>
    <source>
        <strain evidence="2">JCM 4633</strain>
    </source>
</reference>
<sequence length="108" mass="11456">MDGPGARRSPRGPPRTLPRRLLEPSPAASGPCYGRSGASVGRPLRLSPGMQKGAPGNVPKRPHESSQGLVETPTAVRQQQSDGGPTAVRQPAVRQPFLMRLVSSVTWL</sequence>
<accession>A0A918WE73</accession>
<gene>
    <name evidence="2" type="ORF">GCM10010507_07460</name>
</gene>
<comment type="caution">
    <text evidence="2">The sequence shown here is derived from an EMBL/GenBank/DDBJ whole genome shotgun (WGS) entry which is preliminary data.</text>
</comment>
<feature type="compositionally biased region" description="Polar residues" evidence="1">
    <location>
        <begin position="65"/>
        <end position="83"/>
    </location>
</feature>
<dbReference type="EMBL" id="BMVB01000002">
    <property type="protein sequence ID" value="GHC36726.1"/>
    <property type="molecule type" value="Genomic_DNA"/>
</dbReference>
<reference evidence="2" key="2">
    <citation type="submission" date="2020-09" db="EMBL/GenBank/DDBJ databases">
        <authorList>
            <person name="Sun Q."/>
            <person name="Ohkuma M."/>
        </authorList>
    </citation>
    <scope>NUCLEOTIDE SEQUENCE</scope>
    <source>
        <strain evidence="2">JCM 4633</strain>
    </source>
</reference>
<protein>
    <submittedName>
        <fullName evidence="2">Uncharacterized protein</fullName>
    </submittedName>
</protein>
<name>A0A918WE73_STRCJ</name>
<proteinExistence type="predicted"/>